<dbReference type="Proteomes" id="UP000199391">
    <property type="component" value="Unassembled WGS sequence"/>
</dbReference>
<reference evidence="2" key="1">
    <citation type="submission" date="2016-10" db="EMBL/GenBank/DDBJ databases">
        <authorList>
            <person name="Varghese N."/>
            <person name="Submissions S."/>
        </authorList>
    </citation>
    <scope>NUCLEOTIDE SEQUENCE [LARGE SCALE GENOMIC DNA]</scope>
    <source>
        <strain evidence="2">CGMCC 1.11014</strain>
    </source>
</reference>
<keyword evidence="2" id="KW-1185">Reference proteome</keyword>
<feature type="non-terminal residue" evidence="1">
    <location>
        <position position="82"/>
    </location>
</feature>
<accession>A0A1I7JXK7</accession>
<name>A0A1I7JXK7_9BURK</name>
<evidence type="ECO:0000313" key="1">
    <source>
        <dbReference type="EMBL" id="SFU89879.1"/>
    </source>
</evidence>
<dbReference type="Gene3D" id="2.30.110.50">
    <property type="match status" value="1"/>
</dbReference>
<organism evidence="1 2">
    <name type="scientific">Pseudoduganella namucuonensis</name>
    <dbReference type="NCBI Taxonomy" id="1035707"/>
    <lineage>
        <taxon>Bacteria</taxon>
        <taxon>Pseudomonadati</taxon>
        <taxon>Pseudomonadota</taxon>
        <taxon>Betaproteobacteria</taxon>
        <taxon>Burkholderiales</taxon>
        <taxon>Oxalobacteraceae</taxon>
        <taxon>Telluria group</taxon>
        <taxon>Pseudoduganella</taxon>
    </lineage>
</organism>
<gene>
    <name evidence="1" type="ORF">SAMN05216552_1013137</name>
</gene>
<dbReference type="AlphaFoldDB" id="A0A1I7JXK7"/>
<evidence type="ECO:0000313" key="2">
    <source>
        <dbReference type="Proteomes" id="UP000199391"/>
    </source>
</evidence>
<dbReference type="OrthoDB" id="8723694at2"/>
<dbReference type="EMBL" id="FPBO01000013">
    <property type="protein sequence ID" value="SFU89879.1"/>
    <property type="molecule type" value="Genomic_DNA"/>
</dbReference>
<dbReference type="RefSeq" id="WP_143133160.1">
    <property type="nucleotide sequence ID" value="NZ_FPBO01000013.1"/>
</dbReference>
<sequence>MDAGRTITGLEALSILGLESQGNRLLRMAFPRGDGPKGTVMLVDTLDAEESMSRDFRFEVGVLSDDARIPLKAMMARMVTVS</sequence>
<proteinExistence type="predicted"/>
<protein>
    <submittedName>
        <fullName evidence="1">Uncharacterized protein</fullName>
    </submittedName>
</protein>